<dbReference type="InterPro" id="IPR042089">
    <property type="entry name" value="Peptidase_M13_dom_2"/>
</dbReference>
<evidence type="ECO:0000259" key="2">
    <source>
        <dbReference type="Pfam" id="PF05649"/>
    </source>
</evidence>
<organism evidence="3 4">
    <name type="scientific">Caligus rogercresseyi</name>
    <name type="common">Sea louse</name>
    <dbReference type="NCBI Taxonomy" id="217165"/>
    <lineage>
        <taxon>Eukaryota</taxon>
        <taxon>Metazoa</taxon>
        <taxon>Ecdysozoa</taxon>
        <taxon>Arthropoda</taxon>
        <taxon>Crustacea</taxon>
        <taxon>Multicrustacea</taxon>
        <taxon>Hexanauplia</taxon>
        <taxon>Copepoda</taxon>
        <taxon>Siphonostomatoida</taxon>
        <taxon>Caligidae</taxon>
        <taxon>Caligus</taxon>
    </lineage>
</organism>
<dbReference type="SUPFAM" id="SSF55486">
    <property type="entry name" value="Metalloproteases ('zincins'), catalytic domain"/>
    <property type="match status" value="1"/>
</dbReference>
<comment type="similarity">
    <text evidence="1">Belongs to the peptidase M13 family.</text>
</comment>
<dbReference type="GO" id="GO:0004222">
    <property type="term" value="F:metalloendopeptidase activity"/>
    <property type="evidence" value="ECO:0007669"/>
    <property type="project" value="InterPro"/>
</dbReference>
<dbReference type="InterPro" id="IPR008753">
    <property type="entry name" value="Peptidase_M13_N"/>
</dbReference>
<evidence type="ECO:0000313" key="3">
    <source>
        <dbReference type="EMBL" id="QQP39637.1"/>
    </source>
</evidence>
<dbReference type="Pfam" id="PF05649">
    <property type="entry name" value="Peptidase_M13_N"/>
    <property type="match status" value="1"/>
</dbReference>
<feature type="non-terminal residue" evidence="3">
    <location>
        <position position="171"/>
    </location>
</feature>
<name>A0A7T8GXR4_CALRO</name>
<evidence type="ECO:0000256" key="1">
    <source>
        <dbReference type="ARBA" id="ARBA00007357"/>
    </source>
</evidence>
<dbReference type="PROSITE" id="PS51885">
    <property type="entry name" value="NEPRILYSIN"/>
    <property type="match status" value="1"/>
</dbReference>
<protein>
    <submittedName>
        <fullName evidence="3">Membrane metalloendopeptidaselike 1like</fullName>
    </submittedName>
</protein>
<feature type="domain" description="Peptidase M13 N-terminal" evidence="2">
    <location>
        <begin position="30"/>
        <end position="98"/>
    </location>
</feature>
<dbReference type="InterPro" id="IPR024079">
    <property type="entry name" value="MetalloPept_cat_dom_sf"/>
</dbReference>
<dbReference type="GO" id="GO:0006508">
    <property type="term" value="P:proteolysis"/>
    <property type="evidence" value="ECO:0007669"/>
    <property type="project" value="InterPro"/>
</dbReference>
<dbReference type="InterPro" id="IPR000718">
    <property type="entry name" value="Peptidase_M13"/>
</dbReference>
<dbReference type="OrthoDB" id="6363500at2759"/>
<proteinExistence type="inferred from homology"/>
<dbReference type="AlphaFoldDB" id="A0A7T8GXR4"/>
<sequence>MSLVFLSEFRRGEPSPVLYAAPVVKNPPRKAHKDPRIIISSPTYFTRFSELIRDTPKRVQANFLIWKVVLSSLGYLNEKAQALEFKYSSVLTGVQMRSGSKEFSGDPPWGHVRQKHFREETLGPLRNSALKKARDMKENIGYPEEILNDTLVQKLYSGLSLDGVSYFDSHL</sequence>
<dbReference type="Gene3D" id="3.40.390.10">
    <property type="entry name" value="Collagenase (Catalytic Domain)"/>
    <property type="match status" value="1"/>
</dbReference>
<dbReference type="EMBL" id="CP045903">
    <property type="protein sequence ID" value="QQP39637.1"/>
    <property type="molecule type" value="Genomic_DNA"/>
</dbReference>
<reference evidence="4" key="1">
    <citation type="submission" date="2021-01" db="EMBL/GenBank/DDBJ databases">
        <title>Caligus Genome Assembly.</title>
        <authorList>
            <person name="Gallardo-Escarate C."/>
        </authorList>
    </citation>
    <scope>NUCLEOTIDE SEQUENCE [LARGE SCALE GENOMIC DNA]</scope>
</reference>
<dbReference type="Proteomes" id="UP000595437">
    <property type="component" value="Chromosome 14"/>
</dbReference>
<gene>
    <name evidence="3" type="ORF">FKW44_020583</name>
</gene>
<evidence type="ECO:0000313" key="4">
    <source>
        <dbReference type="Proteomes" id="UP000595437"/>
    </source>
</evidence>
<dbReference type="Gene3D" id="1.10.1380.10">
    <property type="entry name" value="Neutral endopeptidase , domain2"/>
    <property type="match status" value="2"/>
</dbReference>
<accession>A0A7T8GXR4</accession>
<keyword evidence="4" id="KW-1185">Reference proteome</keyword>